<dbReference type="PANTHER" id="PTHR10766:SF55">
    <property type="entry name" value="TRANSMEMBRANE 9 SUPERFAMILY MEMBER 4"/>
    <property type="match status" value="1"/>
</dbReference>
<keyword evidence="12" id="KW-1185">Reference proteome</keyword>
<feature type="compositionally biased region" description="Polar residues" evidence="10">
    <location>
        <begin position="134"/>
        <end position="150"/>
    </location>
</feature>
<evidence type="ECO:0000256" key="3">
    <source>
        <dbReference type="ARBA" id="ARBA00005227"/>
    </source>
</evidence>
<comment type="caution">
    <text evidence="11">The sequence shown here is derived from an EMBL/GenBank/DDBJ whole genome shotgun (WGS) entry which is preliminary data.</text>
</comment>
<comment type="similarity">
    <text evidence="3 9">Belongs to the nonaspanin (TM9SF) (TC 9.A.2) family.</text>
</comment>
<dbReference type="Proteomes" id="UP001174909">
    <property type="component" value="Unassembled WGS sequence"/>
</dbReference>
<dbReference type="GO" id="GO:0005794">
    <property type="term" value="C:Golgi apparatus"/>
    <property type="evidence" value="ECO:0007669"/>
    <property type="project" value="UniProtKB-SubCell"/>
</dbReference>
<evidence type="ECO:0000256" key="10">
    <source>
        <dbReference type="SAM" id="MobiDB-lite"/>
    </source>
</evidence>
<reference evidence="11" key="1">
    <citation type="submission" date="2023-03" db="EMBL/GenBank/DDBJ databases">
        <authorList>
            <person name="Steffen K."/>
            <person name="Cardenas P."/>
        </authorList>
    </citation>
    <scope>NUCLEOTIDE SEQUENCE</scope>
</reference>
<evidence type="ECO:0000256" key="5">
    <source>
        <dbReference type="ARBA" id="ARBA00022729"/>
    </source>
</evidence>
<dbReference type="Pfam" id="PF02990">
    <property type="entry name" value="EMP70"/>
    <property type="match status" value="1"/>
</dbReference>
<evidence type="ECO:0000256" key="7">
    <source>
        <dbReference type="ARBA" id="ARBA00023034"/>
    </source>
</evidence>
<keyword evidence="4 9" id="KW-0812">Transmembrane</keyword>
<keyword evidence="5" id="KW-0732">Signal</keyword>
<evidence type="ECO:0000256" key="4">
    <source>
        <dbReference type="ARBA" id="ARBA00022692"/>
    </source>
</evidence>
<dbReference type="InterPro" id="IPR004240">
    <property type="entry name" value="EMP70"/>
</dbReference>
<feature type="transmembrane region" description="Helical" evidence="9">
    <location>
        <begin position="12"/>
        <end position="33"/>
    </location>
</feature>
<protein>
    <recommendedName>
        <fullName evidence="9">Transmembrane 9 superfamily member</fullName>
    </recommendedName>
</protein>
<dbReference type="GO" id="GO:0016020">
    <property type="term" value="C:membrane"/>
    <property type="evidence" value="ECO:0007669"/>
    <property type="project" value="UniProtKB-SubCell"/>
</dbReference>
<evidence type="ECO:0000256" key="8">
    <source>
        <dbReference type="ARBA" id="ARBA00023136"/>
    </source>
</evidence>
<keyword evidence="6 9" id="KW-1133">Transmembrane helix</keyword>
<gene>
    <name evidence="11" type="ORF">GBAR_LOCUS30800</name>
</gene>
<keyword evidence="7" id="KW-0333">Golgi apparatus</keyword>
<keyword evidence="8 9" id="KW-0472">Membrane</keyword>
<evidence type="ECO:0000256" key="6">
    <source>
        <dbReference type="ARBA" id="ARBA00022989"/>
    </source>
</evidence>
<evidence type="ECO:0000256" key="9">
    <source>
        <dbReference type="RuleBase" id="RU363079"/>
    </source>
</evidence>
<dbReference type="PANTHER" id="PTHR10766">
    <property type="entry name" value="TRANSMEMBRANE 9 SUPERFAMILY PROTEIN"/>
    <property type="match status" value="1"/>
</dbReference>
<proteinExistence type="inferred from homology"/>
<feature type="region of interest" description="Disordered" evidence="10">
    <location>
        <begin position="110"/>
        <end position="194"/>
    </location>
</feature>
<feature type="compositionally biased region" description="Pro residues" evidence="10">
    <location>
        <begin position="164"/>
        <end position="181"/>
    </location>
</feature>
<dbReference type="GO" id="GO:0072657">
    <property type="term" value="P:protein localization to membrane"/>
    <property type="evidence" value="ECO:0007669"/>
    <property type="project" value="TreeGrafter"/>
</dbReference>
<evidence type="ECO:0000256" key="1">
    <source>
        <dbReference type="ARBA" id="ARBA00004141"/>
    </source>
</evidence>
<dbReference type="AlphaFoldDB" id="A0AA35XKV0"/>
<dbReference type="EMBL" id="CASHTH010004367">
    <property type="protein sequence ID" value="CAI8056516.1"/>
    <property type="molecule type" value="Genomic_DNA"/>
</dbReference>
<evidence type="ECO:0000313" key="11">
    <source>
        <dbReference type="EMBL" id="CAI8056516.1"/>
    </source>
</evidence>
<name>A0AA35XKV0_GEOBA</name>
<organism evidence="11 12">
    <name type="scientific">Geodia barretti</name>
    <name type="common">Barrett's horny sponge</name>
    <dbReference type="NCBI Taxonomy" id="519541"/>
    <lineage>
        <taxon>Eukaryota</taxon>
        <taxon>Metazoa</taxon>
        <taxon>Porifera</taxon>
        <taxon>Demospongiae</taxon>
        <taxon>Heteroscleromorpha</taxon>
        <taxon>Tetractinellida</taxon>
        <taxon>Astrophorina</taxon>
        <taxon>Geodiidae</taxon>
        <taxon>Geodia</taxon>
    </lineage>
</organism>
<evidence type="ECO:0000313" key="12">
    <source>
        <dbReference type="Proteomes" id="UP001174909"/>
    </source>
</evidence>
<evidence type="ECO:0000256" key="2">
    <source>
        <dbReference type="ARBA" id="ARBA00004555"/>
    </source>
</evidence>
<sequence length="231" mass="24936">MFGMLSPASRGALMTAAIVLFMFMGVAAGYHAARLYKTLKGSDWEEGSSSDGHSLSLHLLWHGLLPQLLHLGRTLVRTIHHHAGSAVHVVWNILPPRLRRFLFRVPETAVRTSGEDQSDSSTDPRASLVPPSSLRRTSTQLLASSVTWSRPPSCLARRDGSPTTQPPPPPPPLPPSPPSLPPLRSTFLPLPPPLTPSLPRSLKSRLLLLGSPPLSSLKQSLLVCVCVCSSL</sequence>
<comment type="caution">
    <text evidence="9">Lacks conserved residue(s) required for the propagation of feature annotation.</text>
</comment>
<comment type="subcellular location">
    <subcellularLocation>
        <location evidence="2">Golgi apparatus</location>
    </subcellularLocation>
    <subcellularLocation>
        <location evidence="1">Membrane</location>
        <topology evidence="1">Multi-pass membrane protein</topology>
    </subcellularLocation>
</comment>
<accession>A0AA35XKV0</accession>